<evidence type="ECO:0000313" key="1">
    <source>
        <dbReference type="EMBL" id="KAG5443747.1"/>
    </source>
</evidence>
<dbReference type="InParanoid" id="A0A419PK61"/>
<dbReference type="Proteomes" id="UP000286415">
    <property type="component" value="Unassembled WGS sequence"/>
</dbReference>
<evidence type="ECO:0000313" key="2">
    <source>
        <dbReference type="Proteomes" id="UP000286415"/>
    </source>
</evidence>
<gene>
    <name evidence="1" type="ORF">CSKR_111019</name>
</gene>
<proteinExistence type="predicted"/>
<accession>A0A419PK61</accession>
<protein>
    <submittedName>
        <fullName evidence="1">Uncharacterized protein</fullName>
    </submittedName>
</protein>
<comment type="caution">
    <text evidence="1">The sequence shown here is derived from an EMBL/GenBank/DDBJ whole genome shotgun (WGS) entry which is preliminary data.</text>
</comment>
<reference evidence="1 2" key="1">
    <citation type="journal article" date="2018" name="Biotechnol. Adv.">
        <title>Improved genomic resources and new bioinformatic workflow for the carcinogenic parasite Clonorchis sinensis: Biotechnological implications.</title>
        <authorList>
            <person name="Wang D."/>
            <person name="Korhonen P.K."/>
            <person name="Gasser R.B."/>
            <person name="Young N.D."/>
        </authorList>
    </citation>
    <scope>NUCLEOTIDE SEQUENCE [LARGE SCALE GENOMIC DNA]</scope>
    <source>
        <strain evidence="1">Cs-k2</strain>
    </source>
</reference>
<dbReference type="EMBL" id="NIRI02000056">
    <property type="protein sequence ID" value="KAG5443747.1"/>
    <property type="molecule type" value="Genomic_DNA"/>
</dbReference>
<dbReference type="AlphaFoldDB" id="A0A419PK61"/>
<reference evidence="1 2" key="2">
    <citation type="journal article" date="2021" name="Genomics">
        <title>High-quality reference genome for Clonorchis sinensis.</title>
        <authorList>
            <person name="Young N.D."/>
            <person name="Stroehlein A.J."/>
            <person name="Kinkar L."/>
            <person name="Wang T."/>
            <person name="Sohn W.M."/>
            <person name="Chang B.C.H."/>
            <person name="Kaur P."/>
            <person name="Weisz D."/>
            <person name="Dudchenko O."/>
            <person name="Aiden E.L."/>
            <person name="Korhonen P.K."/>
            <person name="Gasser R.B."/>
        </authorList>
    </citation>
    <scope>NUCLEOTIDE SEQUENCE [LARGE SCALE GENOMIC DNA]</scope>
    <source>
        <strain evidence="1">Cs-k2</strain>
    </source>
</reference>
<name>A0A419PK61_CLOSI</name>
<organism evidence="1 2">
    <name type="scientific">Clonorchis sinensis</name>
    <name type="common">Chinese liver fluke</name>
    <dbReference type="NCBI Taxonomy" id="79923"/>
    <lineage>
        <taxon>Eukaryota</taxon>
        <taxon>Metazoa</taxon>
        <taxon>Spiralia</taxon>
        <taxon>Lophotrochozoa</taxon>
        <taxon>Platyhelminthes</taxon>
        <taxon>Trematoda</taxon>
        <taxon>Digenea</taxon>
        <taxon>Opisthorchiida</taxon>
        <taxon>Opisthorchiata</taxon>
        <taxon>Opisthorchiidae</taxon>
        <taxon>Clonorchis</taxon>
    </lineage>
</organism>
<keyword evidence="2" id="KW-1185">Reference proteome</keyword>
<sequence>MIGLWESEMMATRKPEHELYRKLLNYMGSTETQRWLNSNEKFSSPVTDVTFKVIGLGCAVLWATGFISGWPGKQGGTKPIWDRRAFWSRWGSCCSQCFHLWFMALSATKPNLGDSNTSSNKRRPGSEPPAMVNAPVLLEGWRVYERTMVQRNRTTLPAGLTPPPHEVLIPSACYQICKGGNHPSSHKYGLCINTYSSFQIFLIGQKQGQ</sequence>